<dbReference type="Proteomes" id="UP000521943">
    <property type="component" value="Unassembled WGS sequence"/>
</dbReference>
<dbReference type="EMBL" id="JACGCI010000058">
    <property type="protein sequence ID" value="KAF6750259.1"/>
    <property type="molecule type" value="Genomic_DNA"/>
</dbReference>
<sequence length="178" mass="19037">MRALTPQGGAYREVLDSCQLGSQQSTVDRQSTIPCIAAPDTTIKLRAPMLVFYMLSDCPSYLTLDSYGTIVVPTRGGKQLSGLIPGVRLVEAAAIDFDVLSRQAEKGEMVLGQLGTEDHHPFAKAVLSTIHSCGQEFGTVQKNLIYAEDSSKGAEAMAAAIARVFKVLTTAEANMTLI</sequence>
<dbReference type="AlphaFoldDB" id="A0A8H6M1X4"/>
<evidence type="ECO:0000313" key="2">
    <source>
        <dbReference type="Proteomes" id="UP000521943"/>
    </source>
</evidence>
<keyword evidence="2" id="KW-1185">Reference proteome</keyword>
<organism evidence="1 2">
    <name type="scientific">Ephemerocybe angulata</name>
    <dbReference type="NCBI Taxonomy" id="980116"/>
    <lineage>
        <taxon>Eukaryota</taxon>
        <taxon>Fungi</taxon>
        <taxon>Dikarya</taxon>
        <taxon>Basidiomycota</taxon>
        <taxon>Agaricomycotina</taxon>
        <taxon>Agaricomycetes</taxon>
        <taxon>Agaricomycetidae</taxon>
        <taxon>Agaricales</taxon>
        <taxon>Agaricineae</taxon>
        <taxon>Psathyrellaceae</taxon>
        <taxon>Ephemerocybe</taxon>
    </lineage>
</organism>
<comment type="caution">
    <text evidence="1">The sequence shown here is derived from an EMBL/GenBank/DDBJ whole genome shotgun (WGS) entry which is preliminary data.</text>
</comment>
<gene>
    <name evidence="1" type="ORF">DFP72DRAFT_1072584</name>
</gene>
<accession>A0A8H6M1X4</accession>
<evidence type="ECO:0000313" key="1">
    <source>
        <dbReference type="EMBL" id="KAF6750259.1"/>
    </source>
</evidence>
<name>A0A8H6M1X4_9AGAR</name>
<reference evidence="1 2" key="1">
    <citation type="submission" date="2020-07" db="EMBL/GenBank/DDBJ databases">
        <title>Comparative genomics of pyrophilous fungi reveals a link between fire events and developmental genes.</title>
        <authorList>
            <consortium name="DOE Joint Genome Institute"/>
            <person name="Steindorff A.S."/>
            <person name="Carver A."/>
            <person name="Calhoun S."/>
            <person name="Stillman K."/>
            <person name="Liu H."/>
            <person name="Lipzen A."/>
            <person name="Pangilinan J."/>
            <person name="Labutti K."/>
            <person name="Bruns T.D."/>
            <person name="Grigoriev I.V."/>
        </authorList>
    </citation>
    <scope>NUCLEOTIDE SEQUENCE [LARGE SCALE GENOMIC DNA]</scope>
    <source>
        <strain evidence="1 2">CBS 144469</strain>
    </source>
</reference>
<proteinExistence type="predicted"/>
<protein>
    <submittedName>
        <fullName evidence="1">Uncharacterized protein</fullName>
    </submittedName>
</protein>